<evidence type="ECO:0000256" key="7">
    <source>
        <dbReference type="ARBA" id="ARBA00022679"/>
    </source>
</evidence>
<dbReference type="Proteomes" id="UP000184164">
    <property type="component" value="Unassembled WGS sequence"/>
</dbReference>
<dbReference type="InterPro" id="IPR009647">
    <property type="entry name" value="PBP_C"/>
</dbReference>
<dbReference type="InterPro" id="IPR023346">
    <property type="entry name" value="Lysozyme-like_dom_sf"/>
</dbReference>
<dbReference type="EMBL" id="FQUM01000001">
    <property type="protein sequence ID" value="SHE32193.1"/>
    <property type="molecule type" value="Genomic_DNA"/>
</dbReference>
<keyword evidence="8" id="KW-0378">Hydrolase</keyword>
<name>A0A1M4SIX5_9BACT</name>
<comment type="catalytic activity">
    <reaction evidence="11">
        <text>[GlcNAc-(1-&gt;4)-Mur2Ac(oyl-L-Ala-gamma-D-Glu-L-Lys-D-Ala-D-Ala)](n)-di-trans,octa-cis-undecaprenyl diphosphate + beta-D-GlcNAc-(1-&gt;4)-Mur2Ac(oyl-L-Ala-gamma-D-Glu-L-Lys-D-Ala-D-Ala)-di-trans,octa-cis-undecaprenyl diphosphate = [GlcNAc-(1-&gt;4)-Mur2Ac(oyl-L-Ala-gamma-D-Glu-L-Lys-D-Ala-D-Ala)](n+1)-di-trans,octa-cis-undecaprenyl diphosphate + di-trans,octa-cis-undecaprenyl diphosphate + H(+)</text>
        <dbReference type="Rhea" id="RHEA:23708"/>
        <dbReference type="Rhea" id="RHEA-COMP:9602"/>
        <dbReference type="Rhea" id="RHEA-COMP:9603"/>
        <dbReference type="ChEBI" id="CHEBI:15378"/>
        <dbReference type="ChEBI" id="CHEBI:58405"/>
        <dbReference type="ChEBI" id="CHEBI:60033"/>
        <dbReference type="ChEBI" id="CHEBI:78435"/>
        <dbReference type="EC" id="2.4.99.28"/>
    </reaction>
</comment>
<dbReference type="GO" id="GO:0006508">
    <property type="term" value="P:proteolysis"/>
    <property type="evidence" value="ECO:0007669"/>
    <property type="project" value="UniProtKB-KW"/>
</dbReference>
<dbReference type="GO" id="GO:0008658">
    <property type="term" value="F:penicillin binding"/>
    <property type="evidence" value="ECO:0007669"/>
    <property type="project" value="InterPro"/>
</dbReference>
<dbReference type="Pfam" id="PF06832">
    <property type="entry name" value="BiPBP_C"/>
    <property type="match status" value="1"/>
</dbReference>
<dbReference type="InterPro" id="IPR012338">
    <property type="entry name" value="Beta-lactam/transpept-like"/>
</dbReference>
<evidence type="ECO:0000256" key="1">
    <source>
        <dbReference type="ARBA" id="ARBA00004752"/>
    </source>
</evidence>
<keyword evidence="7" id="KW-0808">Transferase</keyword>
<dbReference type="InterPro" id="IPR011815">
    <property type="entry name" value="PBP_1c"/>
</dbReference>
<dbReference type="InterPro" id="IPR050396">
    <property type="entry name" value="Glycosyltr_51/Transpeptidase"/>
</dbReference>
<protein>
    <recommendedName>
        <fullName evidence="10">peptidoglycan glycosyltransferase</fullName>
        <ecNumber evidence="10">2.4.99.28</ecNumber>
    </recommendedName>
</protein>
<evidence type="ECO:0000256" key="9">
    <source>
        <dbReference type="ARBA" id="ARBA00023268"/>
    </source>
</evidence>
<dbReference type="SUPFAM" id="SSF53955">
    <property type="entry name" value="Lysozyme-like"/>
    <property type="match status" value="1"/>
</dbReference>
<dbReference type="PANTHER" id="PTHR32282:SF15">
    <property type="entry name" value="PENICILLIN-BINDING PROTEIN 1C"/>
    <property type="match status" value="1"/>
</dbReference>
<evidence type="ECO:0000256" key="8">
    <source>
        <dbReference type="ARBA" id="ARBA00022801"/>
    </source>
</evidence>
<feature type="domain" description="Penicillin-binding protein transpeptidase" evidence="12">
    <location>
        <begin position="289"/>
        <end position="550"/>
    </location>
</feature>
<dbReference type="InterPro" id="IPR001460">
    <property type="entry name" value="PCN-bd_Tpept"/>
</dbReference>
<sequence>MGGILFFAFFLAFYVWVPRPLFDAPYSTVLESSDGRLLGARIAADQQWRFPAADSVPQKYEKCLLQFEDKYFYYHPGINPVALARALAQNIKAGRTVSGGSTLTMQVCRMARGNRRRSLKNKIVEMIWALNLEFRFTKKEILNMYASHAPFGGNVVGIEAAAWRWYARPPSQLSWAESATLAVLPNAPSLIYPGRLDDRLKEKRDFVLKKLLTSETIDSLTYRLSVAEPLPEKVNALPLNAYHLVEKAAHENSGQRICSTIDFGLQQAVTERIKKHRRHIEANHIYNIAVVVSETATHQVKAYVGNYFDGKETTHSNNVDIIQAPRSTGSILKPFLYCKMIDDGQITPQMLIPDIPTRFGGFTPANFDKEFNGAVPAAEALARSLNIPAVQMLKDYGIPPFYSFLKKAGMTTLTHPPGHYGLSLILGGAEVNLWDLSGMYTSLVSILKNYDENDGFYSAHPFQPLQWEKSEPQGNQQKELRSAQPEVRAAAIYETLEALLRVRRPESEAGWQAFASARNIAWKTGTSFGFRDAWAVGMTRDYVVSVWVGNADGEGRPGLTGITAAAPLLFDIFELLPASAWFQMPVDEMEEIELCAASGYRPGSNCDSIKKVWLPTGSKINLCPFHQRIHLNKKGTYRVDATCYPVAKMTHKNWFVLPPAMEYYFKPRNPGYATLPPLLQGCNDHLATMEFVYPREWNNLFIPTDLDGTPGQLIFELVHRQQKATVFWQIDNEYIGKTTGIHQMAFHPKPGWHILNVTDLHGNNLVRRFFIAGK</sequence>
<dbReference type="GO" id="GO:0009252">
    <property type="term" value="P:peptidoglycan biosynthetic process"/>
    <property type="evidence" value="ECO:0007669"/>
    <property type="project" value="InterPro"/>
</dbReference>
<keyword evidence="6" id="KW-0328">Glycosyltransferase</keyword>
<comment type="similarity">
    <text evidence="2">In the C-terminal section; belongs to the transpeptidase family.</text>
</comment>
<keyword evidence="5" id="KW-0645">Protease</keyword>
<feature type="domain" description="Glycosyl transferase family 51" evidence="13">
    <location>
        <begin position="44"/>
        <end position="211"/>
    </location>
</feature>
<evidence type="ECO:0000256" key="2">
    <source>
        <dbReference type="ARBA" id="ARBA00007090"/>
    </source>
</evidence>
<evidence type="ECO:0000313" key="16">
    <source>
        <dbReference type="Proteomes" id="UP000184164"/>
    </source>
</evidence>
<dbReference type="AlphaFoldDB" id="A0A1M4SIX5"/>
<comment type="similarity">
    <text evidence="3">In the N-terminal section; belongs to the glycosyltransferase 51 family.</text>
</comment>
<dbReference type="GO" id="GO:0030288">
    <property type="term" value="C:outer membrane-bounded periplasmic space"/>
    <property type="evidence" value="ECO:0007669"/>
    <property type="project" value="TreeGrafter"/>
</dbReference>
<dbReference type="GO" id="GO:0004180">
    <property type="term" value="F:carboxypeptidase activity"/>
    <property type="evidence" value="ECO:0007669"/>
    <property type="project" value="UniProtKB-KW"/>
</dbReference>
<dbReference type="GO" id="GO:0008955">
    <property type="term" value="F:peptidoglycan glycosyltransferase activity"/>
    <property type="evidence" value="ECO:0007669"/>
    <property type="project" value="UniProtKB-EC"/>
</dbReference>
<dbReference type="EC" id="2.4.99.28" evidence="10"/>
<keyword evidence="16" id="KW-1185">Reference proteome</keyword>
<feature type="domain" description="Penicillin-binding C-terminal" evidence="14">
    <location>
        <begin position="687"/>
        <end position="764"/>
    </location>
</feature>
<evidence type="ECO:0000256" key="11">
    <source>
        <dbReference type="ARBA" id="ARBA00049902"/>
    </source>
</evidence>
<evidence type="ECO:0000256" key="6">
    <source>
        <dbReference type="ARBA" id="ARBA00022676"/>
    </source>
</evidence>
<evidence type="ECO:0000256" key="5">
    <source>
        <dbReference type="ARBA" id="ARBA00022670"/>
    </source>
</evidence>
<keyword evidence="4" id="KW-0121">Carboxypeptidase</keyword>
<organism evidence="15 16">
    <name type="scientific">Mariniphaga anaerophila</name>
    <dbReference type="NCBI Taxonomy" id="1484053"/>
    <lineage>
        <taxon>Bacteria</taxon>
        <taxon>Pseudomonadati</taxon>
        <taxon>Bacteroidota</taxon>
        <taxon>Bacteroidia</taxon>
        <taxon>Marinilabiliales</taxon>
        <taxon>Prolixibacteraceae</taxon>
        <taxon>Mariniphaga</taxon>
    </lineage>
</organism>
<evidence type="ECO:0000259" key="13">
    <source>
        <dbReference type="Pfam" id="PF00912"/>
    </source>
</evidence>
<dbReference type="InterPro" id="IPR036950">
    <property type="entry name" value="PBP_transglycosylase"/>
</dbReference>
<dbReference type="RefSeq" id="WP_072998818.1">
    <property type="nucleotide sequence ID" value="NZ_FQUM01000001.1"/>
</dbReference>
<dbReference type="STRING" id="1484053.SAMN05444274_10146"/>
<evidence type="ECO:0000256" key="3">
    <source>
        <dbReference type="ARBA" id="ARBA00007739"/>
    </source>
</evidence>
<evidence type="ECO:0000256" key="4">
    <source>
        <dbReference type="ARBA" id="ARBA00022645"/>
    </source>
</evidence>
<dbReference type="Pfam" id="PF00905">
    <property type="entry name" value="Transpeptidase"/>
    <property type="match status" value="1"/>
</dbReference>
<evidence type="ECO:0000256" key="10">
    <source>
        <dbReference type="ARBA" id="ARBA00044770"/>
    </source>
</evidence>
<evidence type="ECO:0000259" key="14">
    <source>
        <dbReference type="Pfam" id="PF06832"/>
    </source>
</evidence>
<dbReference type="Gene3D" id="3.40.710.10">
    <property type="entry name" value="DD-peptidase/beta-lactamase superfamily"/>
    <property type="match status" value="1"/>
</dbReference>
<evidence type="ECO:0000313" key="15">
    <source>
        <dbReference type="EMBL" id="SHE32193.1"/>
    </source>
</evidence>
<proteinExistence type="inferred from homology"/>
<accession>A0A1M4SIX5</accession>
<keyword evidence="9" id="KW-0511">Multifunctional enzyme</keyword>
<reference evidence="15 16" key="1">
    <citation type="submission" date="2016-11" db="EMBL/GenBank/DDBJ databases">
        <authorList>
            <person name="Jaros S."/>
            <person name="Januszkiewicz K."/>
            <person name="Wedrychowicz H."/>
        </authorList>
    </citation>
    <scope>NUCLEOTIDE SEQUENCE [LARGE SCALE GENOMIC DNA]</scope>
    <source>
        <strain evidence="15 16">DSM 26910</strain>
    </source>
</reference>
<dbReference type="SUPFAM" id="SSF56601">
    <property type="entry name" value="beta-lactamase/transpeptidase-like"/>
    <property type="match status" value="1"/>
</dbReference>
<comment type="pathway">
    <text evidence="1">Cell wall biogenesis; peptidoglycan biosynthesis.</text>
</comment>
<evidence type="ECO:0000259" key="12">
    <source>
        <dbReference type="Pfam" id="PF00905"/>
    </source>
</evidence>
<dbReference type="InterPro" id="IPR001264">
    <property type="entry name" value="Glyco_trans_51"/>
</dbReference>
<dbReference type="Pfam" id="PF00912">
    <property type="entry name" value="Transgly"/>
    <property type="match status" value="1"/>
</dbReference>
<dbReference type="OrthoDB" id="9766909at2"/>
<dbReference type="Gene3D" id="1.10.3810.10">
    <property type="entry name" value="Biosynthetic peptidoglycan transglycosylase-like"/>
    <property type="match status" value="1"/>
</dbReference>
<dbReference type="NCBIfam" id="TIGR02073">
    <property type="entry name" value="PBP_1c"/>
    <property type="match status" value="1"/>
</dbReference>
<dbReference type="PANTHER" id="PTHR32282">
    <property type="entry name" value="BINDING PROTEIN TRANSPEPTIDASE, PUTATIVE-RELATED"/>
    <property type="match status" value="1"/>
</dbReference>
<gene>
    <name evidence="15" type="ORF">SAMN05444274_10146</name>
</gene>